<dbReference type="InterPro" id="IPR027417">
    <property type="entry name" value="P-loop_NTPase"/>
</dbReference>
<dbReference type="Pfam" id="PF02463">
    <property type="entry name" value="SMC_N"/>
    <property type="match status" value="1"/>
</dbReference>
<dbReference type="PANTHER" id="PTHR32182">
    <property type="entry name" value="DNA REPLICATION AND REPAIR PROTEIN RECF"/>
    <property type="match status" value="1"/>
</dbReference>
<dbReference type="GO" id="GO:0006302">
    <property type="term" value="P:double-strand break repair"/>
    <property type="evidence" value="ECO:0007669"/>
    <property type="project" value="TreeGrafter"/>
</dbReference>
<keyword evidence="3" id="KW-1185">Reference proteome</keyword>
<dbReference type="PANTHER" id="PTHR32182:SF22">
    <property type="entry name" value="ATP-DEPENDENT ENDONUCLEASE, OLD FAMILY-RELATED"/>
    <property type="match status" value="1"/>
</dbReference>
<evidence type="ECO:0000313" key="3">
    <source>
        <dbReference type="Proteomes" id="UP000488299"/>
    </source>
</evidence>
<feature type="domain" description="RecF/RecN/SMC N-terminal" evidence="1">
    <location>
        <begin position="3"/>
        <end position="341"/>
    </location>
</feature>
<comment type="caution">
    <text evidence="2">The sequence shown here is derived from an EMBL/GenBank/DDBJ whole genome shotgun (WGS) entry which is preliminary data.</text>
</comment>
<dbReference type="Proteomes" id="UP000488299">
    <property type="component" value="Unassembled WGS sequence"/>
</dbReference>
<evidence type="ECO:0000313" key="2">
    <source>
        <dbReference type="EMBL" id="KAB7730214.1"/>
    </source>
</evidence>
<reference evidence="2 3" key="1">
    <citation type="submission" date="2019-10" db="EMBL/GenBank/DDBJ databases">
        <title>Rudanella paleaurantiibacter sp. nov., isolated from sludge.</title>
        <authorList>
            <person name="Xu S.Q."/>
        </authorList>
    </citation>
    <scope>NUCLEOTIDE SEQUENCE [LARGE SCALE GENOMIC DNA]</scope>
    <source>
        <strain evidence="2 3">HX-22-17</strain>
    </source>
</reference>
<dbReference type="SUPFAM" id="SSF52540">
    <property type="entry name" value="P-loop containing nucleoside triphosphate hydrolases"/>
    <property type="match status" value="1"/>
</dbReference>
<organism evidence="2 3">
    <name type="scientific">Rudanella paleaurantiibacter</name>
    <dbReference type="NCBI Taxonomy" id="2614655"/>
    <lineage>
        <taxon>Bacteria</taxon>
        <taxon>Pseudomonadati</taxon>
        <taxon>Bacteroidota</taxon>
        <taxon>Cytophagia</taxon>
        <taxon>Cytophagales</taxon>
        <taxon>Cytophagaceae</taxon>
        <taxon>Rudanella</taxon>
    </lineage>
</organism>
<dbReference type="RefSeq" id="WP_152124813.1">
    <property type="nucleotide sequence ID" value="NZ_WELI01000005.1"/>
</dbReference>
<evidence type="ECO:0000259" key="1">
    <source>
        <dbReference type="Pfam" id="PF02463"/>
    </source>
</evidence>
<dbReference type="Gene3D" id="3.40.50.300">
    <property type="entry name" value="P-loop containing nucleotide triphosphate hydrolases"/>
    <property type="match status" value="1"/>
</dbReference>
<gene>
    <name evidence="2" type="ORF">F5984_13660</name>
</gene>
<name>A0A7J5TYM6_9BACT</name>
<dbReference type="GO" id="GO:0000731">
    <property type="term" value="P:DNA synthesis involved in DNA repair"/>
    <property type="evidence" value="ECO:0007669"/>
    <property type="project" value="TreeGrafter"/>
</dbReference>
<sequence>MKIKKVEIRDYKAFYGLNKFNVEGKNLFIYGENGSGKSSFYYALKDFFQSSTETLSYDETENIFLTKAQKSKGFIKVTFNPDRSGAANDKTYTVKKSSKDTYAAGDTSIRDAIKLKSFLTYKHLLSIHHIKRDNEIDLFELLVKGVLKHFKSVAITGTKELGELWDDVEVATGKETSQAFNITAKKKEVDEAIDKFNKAFKKLFDKTSIENIMKFTQPILDKFGHNIEIELNYTQARPNAAYNAIERNYVRAKVKYLGKEIPKPHIFLNEARLSAIAISIYLGMVKRHVQGIPCKVLFLDDIFIGLDISNRLPLLKILDEEFPNYQVFITTYDKPWYEFVKSTYLDGNNSWKSFEFYARRTRKGFEIPIIRENKSNSHIQNYIDKAEYYFNQADNKAAGVYLRSAFEFILKRFCYEKVPVTFNLDSSKMKTDTFWNALKKFKQDKPTKCGLTPATTAQIDHYTSLVLNPLSHHDINKHEITTEIQGALTTIKTLKAELNV</sequence>
<protein>
    <recommendedName>
        <fullName evidence="1">RecF/RecN/SMC N-terminal domain-containing protein</fullName>
    </recommendedName>
</protein>
<accession>A0A7J5TYM6</accession>
<dbReference type="InterPro" id="IPR003395">
    <property type="entry name" value="RecF/RecN/SMC_N"/>
</dbReference>
<dbReference type="EMBL" id="WELI01000005">
    <property type="protein sequence ID" value="KAB7730214.1"/>
    <property type="molecule type" value="Genomic_DNA"/>
</dbReference>
<dbReference type="AlphaFoldDB" id="A0A7J5TYM6"/>
<proteinExistence type="predicted"/>